<protein>
    <submittedName>
        <fullName evidence="2">Uncharacterized protein</fullName>
    </submittedName>
</protein>
<gene>
    <name evidence="2" type="ORF">FALBO_12607</name>
</gene>
<evidence type="ECO:0000256" key="1">
    <source>
        <dbReference type="SAM" id="Phobius"/>
    </source>
</evidence>
<keyword evidence="1" id="KW-1133">Transmembrane helix</keyword>
<organism evidence="2 3">
    <name type="scientific">Fusarium albosuccineum</name>
    <dbReference type="NCBI Taxonomy" id="1237068"/>
    <lineage>
        <taxon>Eukaryota</taxon>
        <taxon>Fungi</taxon>
        <taxon>Dikarya</taxon>
        <taxon>Ascomycota</taxon>
        <taxon>Pezizomycotina</taxon>
        <taxon>Sordariomycetes</taxon>
        <taxon>Hypocreomycetidae</taxon>
        <taxon>Hypocreales</taxon>
        <taxon>Nectriaceae</taxon>
        <taxon>Fusarium</taxon>
        <taxon>Fusarium decemcellulare species complex</taxon>
    </lineage>
</organism>
<evidence type="ECO:0000313" key="3">
    <source>
        <dbReference type="Proteomes" id="UP000554235"/>
    </source>
</evidence>
<feature type="transmembrane region" description="Helical" evidence="1">
    <location>
        <begin position="28"/>
        <end position="56"/>
    </location>
</feature>
<feature type="transmembrane region" description="Helical" evidence="1">
    <location>
        <begin position="298"/>
        <end position="319"/>
    </location>
</feature>
<keyword evidence="1" id="KW-0812">Transmembrane</keyword>
<accession>A0A8H4L2U0</accession>
<evidence type="ECO:0000313" key="2">
    <source>
        <dbReference type="EMBL" id="KAF4460602.1"/>
    </source>
</evidence>
<name>A0A8H4L2U0_9HYPO</name>
<dbReference type="AlphaFoldDB" id="A0A8H4L2U0"/>
<dbReference type="Proteomes" id="UP000554235">
    <property type="component" value="Unassembled WGS sequence"/>
</dbReference>
<dbReference type="OrthoDB" id="4818293at2759"/>
<keyword evidence="1" id="KW-0472">Membrane</keyword>
<sequence length="346" mass="38492">MAKPVARAITANSGSPAGSRGLREKIALVLLGLALVGLLVTMITLVIMISAGSFLVNSDPDSPGSMHPFLSRFAIVKFNGIVPDPENNTTFSVTLNLFLTSFAWTYPSAPSKAQSAGLRRTIDTRVGLSLPSDLVHVGQSVGLDESAWGCYVSESNSCNTFYAFFHQSRSWEEKEPFLVTFLFHVFALWVAFCVLYFEIKVAFFPSWFRCKHKGVMRQICPCPRCEPHENALLQPSFWDRYRLWGWLPLSLYGGFVGFMSKNVGSELVQYLRYANQDAQDDSSIQGIEARMGSEFLNLTWACGIASSFSTLCILGRLLLSHTKPGWMEREAFGYQEEGVVGQNKET</sequence>
<reference evidence="2 3" key="1">
    <citation type="submission" date="2020-01" db="EMBL/GenBank/DDBJ databases">
        <title>Identification and distribution of gene clusters putatively required for synthesis of sphingolipid metabolism inhibitors in phylogenetically diverse species of the filamentous fungus Fusarium.</title>
        <authorList>
            <person name="Kim H.-S."/>
            <person name="Busman M."/>
            <person name="Brown D.W."/>
            <person name="Divon H."/>
            <person name="Uhlig S."/>
            <person name="Proctor R.H."/>
        </authorList>
    </citation>
    <scope>NUCLEOTIDE SEQUENCE [LARGE SCALE GENOMIC DNA]</scope>
    <source>
        <strain evidence="2 3">NRRL 20459</strain>
    </source>
</reference>
<feature type="transmembrane region" description="Helical" evidence="1">
    <location>
        <begin position="177"/>
        <end position="199"/>
    </location>
</feature>
<keyword evidence="3" id="KW-1185">Reference proteome</keyword>
<dbReference type="EMBL" id="JAADYS010001906">
    <property type="protein sequence ID" value="KAF4460602.1"/>
    <property type="molecule type" value="Genomic_DNA"/>
</dbReference>
<feature type="transmembrane region" description="Helical" evidence="1">
    <location>
        <begin position="243"/>
        <end position="260"/>
    </location>
</feature>
<proteinExistence type="predicted"/>
<comment type="caution">
    <text evidence="2">The sequence shown here is derived from an EMBL/GenBank/DDBJ whole genome shotgun (WGS) entry which is preliminary data.</text>
</comment>